<dbReference type="Proteomes" id="UP000652761">
    <property type="component" value="Unassembled WGS sequence"/>
</dbReference>
<reference evidence="1" key="1">
    <citation type="submission" date="2017-07" db="EMBL/GenBank/DDBJ databases">
        <title>Taro Niue Genome Assembly and Annotation.</title>
        <authorList>
            <person name="Atibalentja N."/>
            <person name="Keating K."/>
            <person name="Fields C.J."/>
        </authorList>
    </citation>
    <scope>NUCLEOTIDE SEQUENCE</scope>
    <source>
        <strain evidence="1">Niue_2</strain>
        <tissue evidence="1">Leaf</tissue>
    </source>
</reference>
<evidence type="ECO:0000313" key="1">
    <source>
        <dbReference type="EMBL" id="MQL75200.1"/>
    </source>
</evidence>
<accession>A0A843U014</accession>
<protein>
    <submittedName>
        <fullName evidence="1">Uncharacterized protein</fullName>
    </submittedName>
</protein>
<gene>
    <name evidence="1" type="ORF">Taro_007562</name>
</gene>
<evidence type="ECO:0000313" key="2">
    <source>
        <dbReference type="Proteomes" id="UP000652761"/>
    </source>
</evidence>
<sequence>MNPLRSYLLCSLSPANKYPKLTEKCFIMLIVPPTSCHLLNHPLFAPDTSYFHYPDKENQEGWNRWEVWYPIWCQLAEAD</sequence>
<comment type="caution">
    <text evidence="1">The sequence shown here is derived from an EMBL/GenBank/DDBJ whole genome shotgun (WGS) entry which is preliminary data.</text>
</comment>
<dbReference type="EMBL" id="NMUH01000240">
    <property type="protein sequence ID" value="MQL75200.1"/>
    <property type="molecule type" value="Genomic_DNA"/>
</dbReference>
<keyword evidence="2" id="KW-1185">Reference proteome</keyword>
<name>A0A843U014_COLES</name>
<organism evidence="1 2">
    <name type="scientific">Colocasia esculenta</name>
    <name type="common">Wild taro</name>
    <name type="synonym">Arum esculentum</name>
    <dbReference type="NCBI Taxonomy" id="4460"/>
    <lineage>
        <taxon>Eukaryota</taxon>
        <taxon>Viridiplantae</taxon>
        <taxon>Streptophyta</taxon>
        <taxon>Embryophyta</taxon>
        <taxon>Tracheophyta</taxon>
        <taxon>Spermatophyta</taxon>
        <taxon>Magnoliopsida</taxon>
        <taxon>Liliopsida</taxon>
        <taxon>Araceae</taxon>
        <taxon>Aroideae</taxon>
        <taxon>Colocasieae</taxon>
        <taxon>Colocasia</taxon>
    </lineage>
</organism>
<proteinExistence type="predicted"/>
<dbReference type="AlphaFoldDB" id="A0A843U014"/>